<name>A0A2T3NTZ4_9GAMM</name>
<evidence type="ECO:0000259" key="1">
    <source>
        <dbReference type="Pfam" id="PF00534"/>
    </source>
</evidence>
<dbReference type="InterPro" id="IPR028098">
    <property type="entry name" value="Glyco_trans_4-like_N"/>
</dbReference>
<evidence type="ECO:0000313" key="3">
    <source>
        <dbReference type="EMBL" id="PSW19750.1"/>
    </source>
</evidence>
<reference evidence="3 4" key="1">
    <citation type="submission" date="2018-01" db="EMBL/GenBank/DDBJ databases">
        <title>Whole genome sequencing of Histamine producing bacteria.</title>
        <authorList>
            <person name="Butler K."/>
        </authorList>
    </citation>
    <scope>NUCLEOTIDE SEQUENCE [LARGE SCALE GENOMIC DNA]</scope>
    <source>
        <strain evidence="3 4">DSM 24669</strain>
    </source>
</reference>
<dbReference type="Proteomes" id="UP000240481">
    <property type="component" value="Unassembled WGS sequence"/>
</dbReference>
<dbReference type="OrthoDB" id="8756565at2"/>
<dbReference type="RefSeq" id="WP_107303134.1">
    <property type="nucleotide sequence ID" value="NZ_AP024853.1"/>
</dbReference>
<keyword evidence="4" id="KW-1185">Reference proteome</keyword>
<protein>
    <submittedName>
        <fullName evidence="3">Glycosyltransferase family 1 protein</fullName>
    </submittedName>
</protein>
<dbReference type="PANTHER" id="PTHR45947">
    <property type="entry name" value="SULFOQUINOVOSYL TRANSFERASE SQD2"/>
    <property type="match status" value="1"/>
</dbReference>
<dbReference type="PANTHER" id="PTHR45947:SF3">
    <property type="entry name" value="SULFOQUINOVOSYL TRANSFERASE SQD2"/>
    <property type="match status" value="1"/>
</dbReference>
<accession>A0A2T3NTZ4</accession>
<dbReference type="EMBL" id="PYLZ01000019">
    <property type="protein sequence ID" value="PSW19750.1"/>
    <property type="molecule type" value="Genomic_DNA"/>
</dbReference>
<organism evidence="3 4">
    <name type="scientific">Photobacterium swingsii</name>
    <dbReference type="NCBI Taxonomy" id="680026"/>
    <lineage>
        <taxon>Bacteria</taxon>
        <taxon>Pseudomonadati</taxon>
        <taxon>Pseudomonadota</taxon>
        <taxon>Gammaproteobacteria</taxon>
        <taxon>Vibrionales</taxon>
        <taxon>Vibrionaceae</taxon>
        <taxon>Photobacterium</taxon>
    </lineage>
</organism>
<sequence length="391" mass="44693">MKILYHHRIASKDGQYVHIDAIVSALREQGHTVIMVAPNVAENSDFGSDGGWVSRLRQKLPKFISELLEFGYCFYDFIKLCQAIKKHQPDAIYERYNLYLPSGIWAKQLFKLPLILEVNSPLYQERLNYGGVAFTMLAKWSEYYAWRNADHLLPVTEVLAGYIRAAGVTDNKITVIHNGIDKRNFSSTHQNERHARFKNKLVVGFVGFCREWHQLDQVLAMLAHHQADNVMFLIVGDGPVLEALKDQAKTMGMIDRIHITGLVSRKEVPYWLEQIDIAIQPAVTPWCSPLKLIEYLATGKAIVAPNTANIRELMTHKRNGLLFEPNSMQHLLDHIECFISDSHLREQLQLEAIQTIEIKELEWKINANKIVTLINNELPVSSISSQSVEVK</sequence>
<dbReference type="InterPro" id="IPR001296">
    <property type="entry name" value="Glyco_trans_1"/>
</dbReference>
<dbReference type="Gene3D" id="3.40.50.2000">
    <property type="entry name" value="Glycogen Phosphorylase B"/>
    <property type="match status" value="2"/>
</dbReference>
<feature type="domain" description="Glycosyltransferase subfamily 4-like N-terminal" evidence="2">
    <location>
        <begin position="14"/>
        <end position="181"/>
    </location>
</feature>
<dbReference type="Pfam" id="PF00534">
    <property type="entry name" value="Glycos_transf_1"/>
    <property type="match status" value="1"/>
</dbReference>
<feature type="domain" description="Glycosyl transferase family 1" evidence="1">
    <location>
        <begin position="190"/>
        <end position="352"/>
    </location>
</feature>
<keyword evidence="3" id="KW-0808">Transferase</keyword>
<proteinExistence type="predicted"/>
<evidence type="ECO:0000313" key="4">
    <source>
        <dbReference type="Proteomes" id="UP000240481"/>
    </source>
</evidence>
<evidence type="ECO:0000259" key="2">
    <source>
        <dbReference type="Pfam" id="PF13439"/>
    </source>
</evidence>
<dbReference type="SUPFAM" id="SSF53756">
    <property type="entry name" value="UDP-Glycosyltransferase/glycogen phosphorylase"/>
    <property type="match status" value="1"/>
</dbReference>
<gene>
    <name evidence="3" type="ORF">C9I94_23370</name>
</gene>
<dbReference type="AlphaFoldDB" id="A0A2T3NTZ4"/>
<dbReference type="InterPro" id="IPR050194">
    <property type="entry name" value="Glycosyltransferase_grp1"/>
</dbReference>
<dbReference type="GO" id="GO:0016757">
    <property type="term" value="F:glycosyltransferase activity"/>
    <property type="evidence" value="ECO:0007669"/>
    <property type="project" value="InterPro"/>
</dbReference>
<dbReference type="CDD" id="cd03794">
    <property type="entry name" value="GT4_WbuB-like"/>
    <property type="match status" value="1"/>
</dbReference>
<dbReference type="Pfam" id="PF13439">
    <property type="entry name" value="Glyco_transf_4"/>
    <property type="match status" value="1"/>
</dbReference>
<comment type="caution">
    <text evidence="3">The sequence shown here is derived from an EMBL/GenBank/DDBJ whole genome shotgun (WGS) entry which is preliminary data.</text>
</comment>